<reference evidence="2" key="1">
    <citation type="submission" date="2020-06" db="EMBL/GenBank/DDBJ databases">
        <title>WGS assembly of Ceratodon purpureus strain R40.</title>
        <authorList>
            <person name="Carey S.B."/>
            <person name="Jenkins J."/>
            <person name="Shu S."/>
            <person name="Lovell J.T."/>
            <person name="Sreedasyam A."/>
            <person name="Maumus F."/>
            <person name="Tiley G.P."/>
            <person name="Fernandez-Pozo N."/>
            <person name="Barry K."/>
            <person name="Chen C."/>
            <person name="Wang M."/>
            <person name="Lipzen A."/>
            <person name="Daum C."/>
            <person name="Saski C.A."/>
            <person name="Payton A.C."/>
            <person name="Mcbreen J.C."/>
            <person name="Conrad R.E."/>
            <person name="Kollar L.M."/>
            <person name="Olsson S."/>
            <person name="Huttunen S."/>
            <person name="Landis J.B."/>
            <person name="Wickett N.J."/>
            <person name="Johnson M.G."/>
            <person name="Rensing S.A."/>
            <person name="Grimwood J."/>
            <person name="Schmutz J."/>
            <person name="Mcdaniel S.F."/>
        </authorList>
    </citation>
    <scope>NUCLEOTIDE SEQUENCE</scope>
    <source>
        <strain evidence="2">R40</strain>
    </source>
</reference>
<dbReference type="AlphaFoldDB" id="A0A8T0I7B8"/>
<proteinExistence type="predicted"/>
<keyword evidence="3" id="KW-1185">Reference proteome</keyword>
<feature type="region of interest" description="Disordered" evidence="1">
    <location>
        <begin position="70"/>
        <end position="89"/>
    </location>
</feature>
<protein>
    <submittedName>
        <fullName evidence="2">Uncharacterized protein</fullName>
    </submittedName>
</protein>
<accession>A0A8T0I7B8</accession>
<sequence length="108" mass="12498">MIPLQLRISHPQRHILHDEARTHDRHVHRDIRFYAPFHCHLKKQTVSAHHWGPALPLCSSGRGAVGPVAERADPAHRQQNKNKNKNKKKELPVYCKIIAEFSRVSSHQ</sequence>
<dbReference type="EMBL" id="CM026424">
    <property type="protein sequence ID" value="KAG0578946.1"/>
    <property type="molecule type" value="Genomic_DNA"/>
</dbReference>
<evidence type="ECO:0000313" key="3">
    <source>
        <dbReference type="Proteomes" id="UP000822688"/>
    </source>
</evidence>
<gene>
    <name evidence="2" type="ORF">KC19_4G061900</name>
</gene>
<dbReference type="Proteomes" id="UP000822688">
    <property type="component" value="Chromosome 4"/>
</dbReference>
<name>A0A8T0I7B8_CERPU</name>
<evidence type="ECO:0000313" key="2">
    <source>
        <dbReference type="EMBL" id="KAG0578946.1"/>
    </source>
</evidence>
<comment type="caution">
    <text evidence="2">The sequence shown here is derived from an EMBL/GenBank/DDBJ whole genome shotgun (WGS) entry which is preliminary data.</text>
</comment>
<organism evidence="2 3">
    <name type="scientific">Ceratodon purpureus</name>
    <name type="common">Fire moss</name>
    <name type="synonym">Dicranum purpureum</name>
    <dbReference type="NCBI Taxonomy" id="3225"/>
    <lineage>
        <taxon>Eukaryota</taxon>
        <taxon>Viridiplantae</taxon>
        <taxon>Streptophyta</taxon>
        <taxon>Embryophyta</taxon>
        <taxon>Bryophyta</taxon>
        <taxon>Bryophytina</taxon>
        <taxon>Bryopsida</taxon>
        <taxon>Dicranidae</taxon>
        <taxon>Pseudoditrichales</taxon>
        <taxon>Ditrichaceae</taxon>
        <taxon>Ceratodon</taxon>
    </lineage>
</organism>
<feature type="compositionally biased region" description="Basic residues" evidence="1">
    <location>
        <begin position="78"/>
        <end position="88"/>
    </location>
</feature>
<evidence type="ECO:0000256" key="1">
    <source>
        <dbReference type="SAM" id="MobiDB-lite"/>
    </source>
</evidence>